<evidence type="ECO:0000259" key="4">
    <source>
        <dbReference type="Pfam" id="PF12265"/>
    </source>
</evidence>
<keyword evidence="3" id="KW-0677">Repeat</keyword>
<dbReference type="Gene3D" id="2.130.10.10">
    <property type="entry name" value="YVTN repeat-like/Quinoprotein amine dehydrogenase"/>
    <property type="match status" value="1"/>
</dbReference>
<sequence length="70" mass="8502">MRERASEFSEEERYAQWKSLIPVIYDWYANHKLVWPSLSCRYVWGPQLETATYKNCQRLYLSEQASFLFS</sequence>
<dbReference type="InterPro" id="IPR015943">
    <property type="entry name" value="WD40/YVTN_repeat-like_dom_sf"/>
</dbReference>
<feature type="domain" description="Histone-binding protein RBBP4-like N-terminal" evidence="4">
    <location>
        <begin position="12"/>
        <end position="66"/>
    </location>
</feature>
<evidence type="ECO:0000256" key="3">
    <source>
        <dbReference type="ARBA" id="ARBA00022737"/>
    </source>
</evidence>
<dbReference type="PANTHER" id="PTHR22850">
    <property type="entry name" value="WD40 REPEAT FAMILY"/>
    <property type="match status" value="1"/>
</dbReference>
<name>A0ABR0CR44_9LAMI</name>
<reference evidence="5 6" key="1">
    <citation type="journal article" date="2023" name="bioRxiv">
        <title>Genome report: Whole genome sequence and annotation of Penstemon davidsonii.</title>
        <authorList>
            <person name="Ostevik K.L."/>
            <person name="Alabady M."/>
            <person name="Zhang M."/>
            <person name="Rausher M.D."/>
        </authorList>
    </citation>
    <scope>NUCLEOTIDE SEQUENCE [LARGE SCALE GENOMIC DNA]</scope>
    <source>
        <strain evidence="5">DNT005</strain>
        <tissue evidence="5">Whole leaf</tissue>
    </source>
</reference>
<evidence type="ECO:0000256" key="1">
    <source>
        <dbReference type="ARBA" id="ARBA00009341"/>
    </source>
</evidence>
<dbReference type="InterPro" id="IPR050459">
    <property type="entry name" value="WD_repeat_RBAP46/RBAP48/MSI1"/>
</dbReference>
<dbReference type="Pfam" id="PF12265">
    <property type="entry name" value="CAF1C_H4-bd"/>
    <property type="match status" value="1"/>
</dbReference>
<keyword evidence="6" id="KW-1185">Reference proteome</keyword>
<evidence type="ECO:0000256" key="2">
    <source>
        <dbReference type="ARBA" id="ARBA00022574"/>
    </source>
</evidence>
<gene>
    <name evidence="5" type="ORF">RD792_015087</name>
</gene>
<comment type="similarity">
    <text evidence="1">Belongs to the WD repeat RBAP46/RBAP48/MSI1 family.</text>
</comment>
<evidence type="ECO:0000313" key="6">
    <source>
        <dbReference type="Proteomes" id="UP001291926"/>
    </source>
</evidence>
<comment type="caution">
    <text evidence="5">The sequence shown here is derived from an EMBL/GenBank/DDBJ whole genome shotgun (WGS) entry which is preliminary data.</text>
</comment>
<keyword evidence="2" id="KW-0853">WD repeat</keyword>
<dbReference type="Proteomes" id="UP001291926">
    <property type="component" value="Unassembled WGS sequence"/>
</dbReference>
<proteinExistence type="inferred from homology"/>
<dbReference type="EMBL" id="JAYDYQ010002687">
    <property type="protein sequence ID" value="KAK4479569.1"/>
    <property type="molecule type" value="Genomic_DNA"/>
</dbReference>
<dbReference type="InterPro" id="IPR022052">
    <property type="entry name" value="Histone-bd_RBBP4-like_N"/>
</dbReference>
<organism evidence="5 6">
    <name type="scientific">Penstemon davidsonii</name>
    <dbReference type="NCBI Taxonomy" id="160366"/>
    <lineage>
        <taxon>Eukaryota</taxon>
        <taxon>Viridiplantae</taxon>
        <taxon>Streptophyta</taxon>
        <taxon>Embryophyta</taxon>
        <taxon>Tracheophyta</taxon>
        <taxon>Spermatophyta</taxon>
        <taxon>Magnoliopsida</taxon>
        <taxon>eudicotyledons</taxon>
        <taxon>Gunneridae</taxon>
        <taxon>Pentapetalae</taxon>
        <taxon>asterids</taxon>
        <taxon>lamiids</taxon>
        <taxon>Lamiales</taxon>
        <taxon>Plantaginaceae</taxon>
        <taxon>Cheloneae</taxon>
        <taxon>Penstemon</taxon>
    </lineage>
</organism>
<evidence type="ECO:0000313" key="5">
    <source>
        <dbReference type="EMBL" id="KAK4479569.1"/>
    </source>
</evidence>
<protein>
    <recommendedName>
        <fullName evidence="4">Histone-binding protein RBBP4-like N-terminal domain-containing protein</fullName>
    </recommendedName>
</protein>
<accession>A0ABR0CR44</accession>